<dbReference type="Gene3D" id="2.60.120.260">
    <property type="entry name" value="Galactose-binding domain-like"/>
    <property type="match status" value="2"/>
</dbReference>
<proteinExistence type="inferred from homology"/>
<dbReference type="Pfam" id="PF21317">
    <property type="entry name" value="BetaGal_ABD_1"/>
    <property type="match status" value="1"/>
</dbReference>
<keyword evidence="2 4" id="KW-0378">Hydrolase</keyword>
<dbReference type="PRINTS" id="PR00742">
    <property type="entry name" value="GLHYDRLASE35"/>
</dbReference>
<keyword evidence="10" id="KW-1185">Reference proteome</keyword>
<dbReference type="InterPro" id="IPR048913">
    <property type="entry name" value="BetaGal_gal-bd"/>
</dbReference>
<evidence type="ECO:0000256" key="5">
    <source>
        <dbReference type="RuleBase" id="RU003679"/>
    </source>
</evidence>
<protein>
    <recommendedName>
        <fullName evidence="4">Beta-galactosidase</fullName>
        <ecNumber evidence="4">3.2.1.23</ecNumber>
    </recommendedName>
</protein>
<dbReference type="Gene3D" id="3.20.20.80">
    <property type="entry name" value="Glycosidases"/>
    <property type="match status" value="1"/>
</dbReference>
<dbReference type="PANTHER" id="PTHR23421">
    <property type="entry name" value="BETA-GALACTOSIDASE RELATED"/>
    <property type="match status" value="1"/>
</dbReference>
<evidence type="ECO:0000259" key="8">
    <source>
        <dbReference type="Pfam" id="PF21467"/>
    </source>
</evidence>
<dbReference type="InterPro" id="IPR017853">
    <property type="entry name" value="GH"/>
</dbReference>
<comment type="catalytic activity">
    <reaction evidence="4">
        <text>Hydrolysis of terminal non-reducing beta-D-galactose residues in beta-D-galactosides.</text>
        <dbReference type="EC" id="3.2.1.23"/>
    </reaction>
</comment>
<dbReference type="Proteomes" id="UP001425155">
    <property type="component" value="Unassembled WGS sequence"/>
</dbReference>
<evidence type="ECO:0000256" key="1">
    <source>
        <dbReference type="ARBA" id="ARBA00009809"/>
    </source>
</evidence>
<evidence type="ECO:0000313" key="10">
    <source>
        <dbReference type="Proteomes" id="UP001425155"/>
    </source>
</evidence>
<dbReference type="InterPro" id="IPR048912">
    <property type="entry name" value="BetaGal1-like_ABD1"/>
</dbReference>
<dbReference type="SUPFAM" id="SSF51445">
    <property type="entry name" value="(Trans)glycosidases"/>
    <property type="match status" value="1"/>
</dbReference>
<dbReference type="EC" id="3.2.1.23" evidence="4"/>
<accession>A0ABU9W799</accession>
<dbReference type="InterPro" id="IPR026283">
    <property type="entry name" value="B-gal_1-like"/>
</dbReference>
<dbReference type="InterPro" id="IPR001944">
    <property type="entry name" value="Glycoside_Hdrlase_35"/>
</dbReference>
<keyword evidence="3 4" id="KW-0326">Glycosidase</keyword>
<dbReference type="SUPFAM" id="SSF49785">
    <property type="entry name" value="Galactose-binding domain-like"/>
    <property type="match status" value="1"/>
</dbReference>
<comment type="similarity">
    <text evidence="1 5">Belongs to the glycosyl hydrolase 35 family.</text>
</comment>
<evidence type="ECO:0000259" key="7">
    <source>
        <dbReference type="Pfam" id="PF21317"/>
    </source>
</evidence>
<gene>
    <name evidence="9" type="ORF">WJX64_13225</name>
</gene>
<dbReference type="InterPro" id="IPR019801">
    <property type="entry name" value="Glyco_hydro_35_CS"/>
</dbReference>
<dbReference type="EMBL" id="JBCLVG010000002">
    <property type="protein sequence ID" value="MEN1947515.1"/>
    <property type="molecule type" value="Genomic_DNA"/>
</dbReference>
<evidence type="ECO:0000256" key="4">
    <source>
        <dbReference type="RuleBase" id="RU000675"/>
    </source>
</evidence>
<feature type="domain" description="Glycoside hydrolase 35 catalytic" evidence="6">
    <location>
        <begin position="11"/>
        <end position="324"/>
    </location>
</feature>
<reference evidence="9 10" key="1">
    <citation type="submission" date="2024-03" db="EMBL/GenBank/DDBJ databases">
        <title>YIM 134122 draft genome.</title>
        <authorList>
            <person name="Zuo S."/>
            <person name="Xiong L."/>
        </authorList>
    </citation>
    <scope>NUCLEOTIDE SEQUENCE [LARGE SCALE GENOMIC DNA]</scope>
    <source>
        <strain evidence="9 10">YIM 134122</strain>
    </source>
</reference>
<feature type="domain" description="Beta-galactosidase galactose-binding" evidence="8">
    <location>
        <begin position="516"/>
        <end position="574"/>
    </location>
</feature>
<organism evidence="9 10">
    <name type="scientific">Leifsonia stereocauli</name>
    <dbReference type="NCBI Taxonomy" id="3134136"/>
    <lineage>
        <taxon>Bacteria</taxon>
        <taxon>Bacillati</taxon>
        <taxon>Actinomycetota</taxon>
        <taxon>Actinomycetes</taxon>
        <taxon>Micrococcales</taxon>
        <taxon>Microbacteriaceae</taxon>
        <taxon>Leifsonia</taxon>
    </lineage>
</organism>
<sequence length="602" mass="64676">MSEFTIGETDFLLDGRTHQVISGAMHYFRVHPEQWADRIRKARLMGLNTIETYVAWNAHSPRRGEFSTEGGLDLARFLELVAAEGMHAIVRPGPYICAEWDNGGLPAWLLRDPEVRPRSSEPRYLEAVTEYLQQVYAIVAPLQIDRGGPVVLVQIENEYGAYGSDKDYLAHLVQVTRDAGITVPLTTIDQPTPEMLSDGSLPGLHLTASFGSRTAERFATLREHQPTGPLMCAEFWNGWFDSWGTHHHTNTVEQTAADLDAILSVGGSVNFYMFHGGTNFGLTSGANDKGMYQPIVTSYDYDAPLDEAGHPTAKYFAFRDVIAKYAPVPSEVPDAAAAAAAFEVPLQRVAALFDVVAASGSPLGTTSAHRELPTFDDLQHDRGLALFTTTLPGDRAGAGILGFEEVRDRAWVFLDGAPVGVLARDSHENAIALPRTGGELSILVEDQGRVNYGQRIGEAKGLIGGARLDGAPVLDWAVTPIELDAVPGVAAAPAVDAAADAASSGTASGTDTAGPVIARGEFTLDADADGLFLDTAGWGKGLVWVNGFLLGRYWRRGPQRTLFVPGPVVRAGANEIVVLELEVLADVRAVFLAGPELGHTEV</sequence>
<evidence type="ECO:0000259" key="6">
    <source>
        <dbReference type="Pfam" id="PF01301"/>
    </source>
</evidence>
<name>A0ABU9W799_9MICO</name>
<dbReference type="InterPro" id="IPR031330">
    <property type="entry name" value="Gly_Hdrlase_35_cat"/>
</dbReference>
<feature type="domain" description="Beta-galactosidase 1-like first all-beta" evidence="7">
    <location>
        <begin position="374"/>
        <end position="481"/>
    </location>
</feature>
<evidence type="ECO:0000256" key="3">
    <source>
        <dbReference type="ARBA" id="ARBA00023295"/>
    </source>
</evidence>
<evidence type="ECO:0000313" key="9">
    <source>
        <dbReference type="EMBL" id="MEN1947515.1"/>
    </source>
</evidence>
<dbReference type="PIRSF" id="PIRSF006336">
    <property type="entry name" value="B-gal"/>
    <property type="match status" value="1"/>
</dbReference>
<comment type="caution">
    <text evidence="9">The sequence shown here is derived from an EMBL/GenBank/DDBJ whole genome shotgun (WGS) entry which is preliminary data.</text>
</comment>
<dbReference type="InterPro" id="IPR008979">
    <property type="entry name" value="Galactose-bd-like_sf"/>
</dbReference>
<dbReference type="PROSITE" id="PS01182">
    <property type="entry name" value="GLYCOSYL_HYDROL_F35"/>
    <property type="match status" value="1"/>
</dbReference>
<dbReference type="RefSeq" id="WP_342114805.1">
    <property type="nucleotide sequence ID" value="NZ_JBCAUN010000002.1"/>
</dbReference>
<dbReference type="Pfam" id="PF01301">
    <property type="entry name" value="Glyco_hydro_35"/>
    <property type="match status" value="1"/>
</dbReference>
<dbReference type="Pfam" id="PF21467">
    <property type="entry name" value="BetaGal_gal-bd"/>
    <property type="match status" value="1"/>
</dbReference>
<evidence type="ECO:0000256" key="2">
    <source>
        <dbReference type="ARBA" id="ARBA00022801"/>
    </source>
</evidence>